<dbReference type="Proteomes" id="UP001497472">
    <property type="component" value="Unassembled WGS sequence"/>
</dbReference>
<gene>
    <name evidence="3" type="ORF">LNINA_LOCUS8254</name>
</gene>
<evidence type="ECO:0000313" key="3">
    <source>
        <dbReference type="EMBL" id="CAK1548906.1"/>
    </source>
</evidence>
<evidence type="ECO:0000256" key="2">
    <source>
        <dbReference type="SAM" id="SignalP"/>
    </source>
</evidence>
<feature type="signal peptide" evidence="2">
    <location>
        <begin position="1"/>
        <end position="20"/>
    </location>
</feature>
<proteinExistence type="predicted"/>
<evidence type="ECO:0000256" key="1">
    <source>
        <dbReference type="SAM" id="MobiDB-lite"/>
    </source>
</evidence>
<feature type="chain" id="PRO_5043538972" evidence="2">
    <location>
        <begin position="21"/>
        <end position="304"/>
    </location>
</feature>
<feature type="compositionally biased region" description="Basic and acidic residues" evidence="1">
    <location>
        <begin position="150"/>
        <end position="168"/>
    </location>
</feature>
<keyword evidence="4" id="KW-1185">Reference proteome</keyword>
<accession>A0AAV1JHU7</accession>
<reference evidence="3 4" key="1">
    <citation type="submission" date="2023-11" db="EMBL/GenBank/DDBJ databases">
        <authorList>
            <person name="Okamura Y."/>
        </authorList>
    </citation>
    <scope>NUCLEOTIDE SEQUENCE [LARGE SCALE GENOMIC DNA]</scope>
</reference>
<keyword evidence="2" id="KW-0732">Signal</keyword>
<protein>
    <submittedName>
        <fullName evidence="3">Uncharacterized protein</fullName>
    </submittedName>
</protein>
<comment type="caution">
    <text evidence="3">The sequence shown here is derived from an EMBL/GenBank/DDBJ whole genome shotgun (WGS) entry which is preliminary data.</text>
</comment>
<sequence>MASNLFKTIIHLLIVNEVLSTYMYQYPANQFYQPAYSSAYPKTLQQPYPESYPYQQYNQAIASFVYPQPAKRTVYPTHGPNYPKQTFANPNQELKAFAYPNLESKSTSYPNQELKTFAYPNQESKSTFSYPNQELLTAEVANPNSVHPNVESKSKTDDASPKEKRKPAFDPNVLNNLAIALQLLIVSNIISNPPDATDTGKLPEKLDSFKQEYTEKTPFQTLFEANTMELHRALPNAKFLGETDMMNNCYPKSLPARAGGLKSPYEAINSNPFEAPAFSNNEFQNPYSAMITFDNNKELFSDLF</sequence>
<organism evidence="3 4">
    <name type="scientific">Leptosia nina</name>
    <dbReference type="NCBI Taxonomy" id="320188"/>
    <lineage>
        <taxon>Eukaryota</taxon>
        <taxon>Metazoa</taxon>
        <taxon>Ecdysozoa</taxon>
        <taxon>Arthropoda</taxon>
        <taxon>Hexapoda</taxon>
        <taxon>Insecta</taxon>
        <taxon>Pterygota</taxon>
        <taxon>Neoptera</taxon>
        <taxon>Endopterygota</taxon>
        <taxon>Lepidoptera</taxon>
        <taxon>Glossata</taxon>
        <taxon>Ditrysia</taxon>
        <taxon>Papilionoidea</taxon>
        <taxon>Pieridae</taxon>
        <taxon>Pierinae</taxon>
        <taxon>Leptosia</taxon>
    </lineage>
</organism>
<dbReference type="EMBL" id="CAVLEF010000011">
    <property type="protein sequence ID" value="CAK1548906.1"/>
    <property type="molecule type" value="Genomic_DNA"/>
</dbReference>
<feature type="region of interest" description="Disordered" evidence="1">
    <location>
        <begin position="140"/>
        <end position="169"/>
    </location>
</feature>
<evidence type="ECO:0000313" key="4">
    <source>
        <dbReference type="Proteomes" id="UP001497472"/>
    </source>
</evidence>
<name>A0AAV1JHU7_9NEOP</name>
<dbReference type="AlphaFoldDB" id="A0AAV1JHU7"/>